<evidence type="ECO:0000259" key="5">
    <source>
        <dbReference type="Pfam" id="PF01676"/>
    </source>
</evidence>
<keyword evidence="3" id="KW-0464">Manganese</keyword>
<dbReference type="GO" id="GO:0008973">
    <property type="term" value="F:phosphopentomutase activity"/>
    <property type="evidence" value="ECO:0007669"/>
    <property type="project" value="InterPro"/>
</dbReference>
<comment type="similarity">
    <text evidence="1">Belongs to the phosphopentomutase family.</text>
</comment>
<accession>A0A0F4LAH6</accession>
<evidence type="ECO:0000256" key="2">
    <source>
        <dbReference type="ARBA" id="ARBA00022723"/>
    </source>
</evidence>
<dbReference type="PANTHER" id="PTHR21110">
    <property type="entry name" value="PHOSPHOPENTOMUTASE"/>
    <property type="match status" value="1"/>
</dbReference>
<dbReference type="NCBIfam" id="NF009049">
    <property type="entry name" value="PRK12383.1"/>
    <property type="match status" value="1"/>
</dbReference>
<proteinExistence type="inferred from homology"/>
<dbReference type="Gene3D" id="3.30.70.1250">
    <property type="entry name" value="Phosphopentomutase"/>
    <property type="match status" value="1"/>
</dbReference>
<feature type="domain" description="Metalloenzyme" evidence="5">
    <location>
        <begin position="3"/>
        <end position="388"/>
    </location>
</feature>
<dbReference type="AlphaFoldDB" id="A0A0F4LAH6"/>
<dbReference type="PATRIC" id="fig|1218507.3.peg.1926"/>
<dbReference type="SUPFAM" id="SSF53649">
    <property type="entry name" value="Alkaline phosphatase-like"/>
    <property type="match status" value="1"/>
</dbReference>
<protein>
    <submittedName>
        <fullName evidence="6">Phosphopentomutase</fullName>
    </submittedName>
</protein>
<keyword evidence="4" id="KW-0413">Isomerase</keyword>
<dbReference type="GO" id="GO:0009117">
    <property type="term" value="P:nucleotide metabolic process"/>
    <property type="evidence" value="ECO:0007669"/>
    <property type="project" value="InterPro"/>
</dbReference>
<dbReference type="GO" id="GO:0005829">
    <property type="term" value="C:cytosol"/>
    <property type="evidence" value="ECO:0007669"/>
    <property type="project" value="TreeGrafter"/>
</dbReference>
<evidence type="ECO:0000256" key="3">
    <source>
        <dbReference type="ARBA" id="ARBA00023211"/>
    </source>
</evidence>
<organism evidence="6 7">
    <name type="scientific">Lactobacillus melliventris</name>
    <dbReference type="NCBI Taxonomy" id="1218507"/>
    <lineage>
        <taxon>Bacteria</taxon>
        <taxon>Bacillati</taxon>
        <taxon>Bacillota</taxon>
        <taxon>Bacilli</taxon>
        <taxon>Lactobacillales</taxon>
        <taxon>Lactobacillaceae</taxon>
        <taxon>Lactobacillus</taxon>
    </lineage>
</organism>
<gene>
    <name evidence="6" type="ORF">JF74_17230</name>
</gene>
<dbReference type="InterPro" id="IPR010045">
    <property type="entry name" value="DeoB"/>
</dbReference>
<evidence type="ECO:0000313" key="6">
    <source>
        <dbReference type="EMBL" id="KJY55605.1"/>
    </source>
</evidence>
<sequence>MSKFGVIVLDGFGVGAMDDVPQVRPNDVGSNTALNIIKAEPNIDIPNLERLGLINAIGVERGRHIFSPDANWGTALLKHHGADSYLGHQEIMGTNPPMPLLQPFNEVIDQVEKQVKEDGFAVKRYGDPGLEILVVNNCATVADNLEADPGQVYNVTATLDKMSFTEITKLGESVRKVVKVSRVIAFGGSDVTIDNILDARHIKKKYVGISAPESGVYKKNYHVVHLGYGINPKVQLASILIRHGIDVALIGKASDIVRGDTDRRFPGVDSNYLFDRFMDQVKEINNGLIFMNIQETDLAGHSEDTDHYASILEIVNRRLPEAEQYFTGDDILIVMADHGDDPTIGHAQHTREKVPLLIYKENVHYKYVGERESLSDVGATGAEFFGVEMPQNGTSFLNRITGGVDIS</sequence>
<evidence type="ECO:0000256" key="4">
    <source>
        <dbReference type="ARBA" id="ARBA00023235"/>
    </source>
</evidence>
<dbReference type="Pfam" id="PF01676">
    <property type="entry name" value="Metalloenzyme"/>
    <property type="match status" value="1"/>
</dbReference>
<evidence type="ECO:0000256" key="1">
    <source>
        <dbReference type="ARBA" id="ARBA00010373"/>
    </source>
</evidence>
<dbReference type="Proteomes" id="UP000033531">
    <property type="component" value="Unassembled WGS sequence"/>
</dbReference>
<reference evidence="6 7" key="1">
    <citation type="submission" date="2015-01" db="EMBL/GenBank/DDBJ databases">
        <title>Comparative genomics of the lactic acid bacteria isolated from the honey bee gut.</title>
        <authorList>
            <person name="Ellegaard K.M."/>
            <person name="Tamarit D."/>
            <person name="Javelind E."/>
            <person name="Olofsson T."/>
            <person name="Andersson S.G."/>
            <person name="Vasquez A."/>
        </authorList>
    </citation>
    <scope>NUCLEOTIDE SEQUENCE [LARGE SCALE GENOMIC DNA]</scope>
    <source>
        <strain evidence="6 7">Hma8</strain>
    </source>
</reference>
<dbReference type="InterPro" id="IPR024052">
    <property type="entry name" value="Phosphopentomutase_DeoB_cap_sf"/>
</dbReference>
<evidence type="ECO:0000313" key="7">
    <source>
        <dbReference type="Proteomes" id="UP000033531"/>
    </source>
</evidence>
<dbReference type="RefSeq" id="WP_046325632.1">
    <property type="nucleotide sequence ID" value="NZ_JBHTMT010000002.1"/>
</dbReference>
<comment type="caution">
    <text evidence="6">The sequence shown here is derived from an EMBL/GenBank/DDBJ whole genome shotgun (WGS) entry which is preliminary data.</text>
</comment>
<dbReference type="GO" id="GO:0000287">
    <property type="term" value="F:magnesium ion binding"/>
    <property type="evidence" value="ECO:0007669"/>
    <property type="project" value="InterPro"/>
</dbReference>
<dbReference type="EMBL" id="JXLI01000014">
    <property type="protein sequence ID" value="KJY55605.1"/>
    <property type="molecule type" value="Genomic_DNA"/>
</dbReference>
<dbReference type="STRING" id="1218507.JF74_17230"/>
<dbReference type="InterPro" id="IPR017850">
    <property type="entry name" value="Alkaline_phosphatase_core_sf"/>
</dbReference>
<dbReference type="OrthoDB" id="9769930at2"/>
<dbReference type="GO" id="GO:0043094">
    <property type="term" value="P:metabolic compound salvage"/>
    <property type="evidence" value="ECO:0007669"/>
    <property type="project" value="InterPro"/>
</dbReference>
<dbReference type="PIRSF" id="PIRSF001491">
    <property type="entry name" value="Ppentomutase"/>
    <property type="match status" value="1"/>
</dbReference>
<dbReference type="InterPro" id="IPR006124">
    <property type="entry name" value="Metalloenzyme"/>
</dbReference>
<dbReference type="PANTHER" id="PTHR21110:SF0">
    <property type="entry name" value="PHOSPHOPENTOMUTASE"/>
    <property type="match status" value="1"/>
</dbReference>
<dbReference type="CDD" id="cd16009">
    <property type="entry name" value="PPM"/>
    <property type="match status" value="1"/>
</dbReference>
<keyword evidence="2" id="KW-0479">Metal-binding</keyword>
<dbReference type="Gene3D" id="3.40.720.10">
    <property type="entry name" value="Alkaline Phosphatase, subunit A"/>
    <property type="match status" value="1"/>
</dbReference>
<dbReference type="HOGENOM" id="CLU_053861_1_0_9"/>
<name>A0A0F4LAH6_9LACO</name>